<name>A0A7L4CWX1_9AVES</name>
<accession>A0A7L4CWX1</accession>
<dbReference type="GO" id="GO:0016301">
    <property type="term" value="F:kinase activity"/>
    <property type="evidence" value="ECO:0007669"/>
    <property type="project" value="UniProtKB-KW"/>
</dbReference>
<keyword evidence="2" id="KW-1185">Reference proteome</keyword>
<feature type="non-terminal residue" evidence="1">
    <location>
        <position position="1"/>
    </location>
</feature>
<organism evidence="1 2">
    <name type="scientific">Eurystomus gularis</name>
    <dbReference type="NCBI Taxonomy" id="325343"/>
    <lineage>
        <taxon>Eukaryota</taxon>
        <taxon>Metazoa</taxon>
        <taxon>Chordata</taxon>
        <taxon>Craniata</taxon>
        <taxon>Vertebrata</taxon>
        <taxon>Euteleostomi</taxon>
        <taxon>Archelosauria</taxon>
        <taxon>Archosauria</taxon>
        <taxon>Dinosauria</taxon>
        <taxon>Saurischia</taxon>
        <taxon>Theropoda</taxon>
        <taxon>Coelurosauria</taxon>
        <taxon>Aves</taxon>
        <taxon>Neognathae</taxon>
        <taxon>Neoaves</taxon>
        <taxon>Telluraves</taxon>
        <taxon>Coraciimorphae</taxon>
        <taxon>Coraciiformes</taxon>
        <taxon>Coraciidae</taxon>
        <taxon>Eurystomus</taxon>
    </lineage>
</organism>
<dbReference type="AlphaFoldDB" id="A0A7L4CWX1"/>
<proteinExistence type="predicted"/>
<keyword evidence="1" id="KW-0418">Kinase</keyword>
<dbReference type="Proteomes" id="UP000541249">
    <property type="component" value="Unassembled WGS sequence"/>
</dbReference>
<dbReference type="OrthoDB" id="8693905at2759"/>
<sequence length="73" mass="7750">RVFELLVAPGDELPSVCIGVSPGPSPARPVLLHTINLNSLTSWFTPTGTEPSCPGPVQVTQLDSETLLVLLDR</sequence>
<evidence type="ECO:0000313" key="1">
    <source>
        <dbReference type="EMBL" id="NXW54710.1"/>
    </source>
</evidence>
<keyword evidence="1" id="KW-0808">Transferase</keyword>
<gene>
    <name evidence="1" type="primary">Map4k1</name>
    <name evidence="1" type="ORF">EURGUL_R15312</name>
</gene>
<dbReference type="EMBL" id="VZZY01002898">
    <property type="protein sequence ID" value="NXW54710.1"/>
    <property type="molecule type" value="Genomic_DNA"/>
</dbReference>
<feature type="non-terminal residue" evidence="1">
    <location>
        <position position="73"/>
    </location>
</feature>
<protein>
    <submittedName>
        <fullName evidence="1">M4K1 kinase</fullName>
    </submittedName>
</protein>
<reference evidence="1 2" key="1">
    <citation type="submission" date="2019-09" db="EMBL/GenBank/DDBJ databases">
        <title>Bird 10,000 Genomes (B10K) Project - Family phase.</title>
        <authorList>
            <person name="Zhang G."/>
        </authorList>
    </citation>
    <scope>NUCLEOTIDE SEQUENCE [LARGE SCALE GENOMIC DNA]</scope>
    <source>
        <strain evidence="1">B10K-DU-002-51</strain>
        <tissue evidence="1">Muscle</tissue>
    </source>
</reference>
<comment type="caution">
    <text evidence="1">The sequence shown here is derived from an EMBL/GenBank/DDBJ whole genome shotgun (WGS) entry which is preliminary data.</text>
</comment>
<evidence type="ECO:0000313" key="2">
    <source>
        <dbReference type="Proteomes" id="UP000541249"/>
    </source>
</evidence>